<protein>
    <recommendedName>
        <fullName evidence="2">Chromo domain-containing protein</fullName>
    </recommendedName>
</protein>
<evidence type="ECO:0000313" key="4">
    <source>
        <dbReference type="Proteomes" id="UP001529510"/>
    </source>
</evidence>
<dbReference type="Pfam" id="PF24626">
    <property type="entry name" value="SH3_Tf2-1"/>
    <property type="match status" value="1"/>
</dbReference>
<dbReference type="Gene3D" id="2.40.50.40">
    <property type="match status" value="1"/>
</dbReference>
<dbReference type="InterPro" id="IPR056924">
    <property type="entry name" value="SH3_Tf2-1"/>
</dbReference>
<keyword evidence="4" id="KW-1185">Reference proteome</keyword>
<gene>
    <name evidence="3" type="ORF">M9458_046892</name>
</gene>
<reference evidence="3 4" key="1">
    <citation type="submission" date="2024-05" db="EMBL/GenBank/DDBJ databases">
        <title>Genome sequencing and assembly of Indian major carp, Cirrhinus mrigala (Hamilton, 1822).</title>
        <authorList>
            <person name="Mohindra V."/>
            <person name="Chowdhury L.M."/>
            <person name="Lal K."/>
            <person name="Jena J.K."/>
        </authorList>
    </citation>
    <scope>NUCLEOTIDE SEQUENCE [LARGE SCALE GENOMIC DNA]</scope>
    <source>
        <strain evidence="3">CM1030</strain>
        <tissue evidence="3">Blood</tissue>
    </source>
</reference>
<evidence type="ECO:0000259" key="2">
    <source>
        <dbReference type="PROSITE" id="PS50013"/>
    </source>
</evidence>
<dbReference type="AlphaFoldDB" id="A0ABD0NC59"/>
<organism evidence="3 4">
    <name type="scientific">Cirrhinus mrigala</name>
    <name type="common">Mrigala</name>
    <dbReference type="NCBI Taxonomy" id="683832"/>
    <lineage>
        <taxon>Eukaryota</taxon>
        <taxon>Metazoa</taxon>
        <taxon>Chordata</taxon>
        <taxon>Craniata</taxon>
        <taxon>Vertebrata</taxon>
        <taxon>Euteleostomi</taxon>
        <taxon>Actinopterygii</taxon>
        <taxon>Neopterygii</taxon>
        <taxon>Teleostei</taxon>
        <taxon>Ostariophysi</taxon>
        <taxon>Cypriniformes</taxon>
        <taxon>Cyprinidae</taxon>
        <taxon>Labeoninae</taxon>
        <taxon>Labeonini</taxon>
        <taxon>Cirrhinus</taxon>
    </lineage>
</organism>
<dbReference type="Proteomes" id="UP001529510">
    <property type="component" value="Unassembled WGS sequence"/>
</dbReference>
<dbReference type="GO" id="GO:0005634">
    <property type="term" value="C:nucleus"/>
    <property type="evidence" value="ECO:0007669"/>
    <property type="project" value="UniProtKB-SubCell"/>
</dbReference>
<evidence type="ECO:0000313" key="3">
    <source>
        <dbReference type="EMBL" id="KAL0158816.1"/>
    </source>
</evidence>
<evidence type="ECO:0000256" key="1">
    <source>
        <dbReference type="ARBA" id="ARBA00004123"/>
    </source>
</evidence>
<comment type="caution">
    <text evidence="3">The sequence shown here is derived from an EMBL/GenBank/DDBJ whole genome shotgun (WGS) entry which is preliminary data.</text>
</comment>
<dbReference type="InterPro" id="IPR016197">
    <property type="entry name" value="Chromo-like_dom_sf"/>
</dbReference>
<proteinExistence type="predicted"/>
<feature type="non-terminal residue" evidence="3">
    <location>
        <position position="1"/>
    </location>
</feature>
<dbReference type="EMBL" id="JAMKFB020000023">
    <property type="protein sequence ID" value="KAL0158816.1"/>
    <property type="molecule type" value="Genomic_DNA"/>
</dbReference>
<feature type="domain" description="Chromo" evidence="2">
    <location>
        <begin position="55"/>
        <end position="78"/>
    </location>
</feature>
<dbReference type="SUPFAM" id="SSF54160">
    <property type="entry name" value="Chromo domain-like"/>
    <property type="match status" value="1"/>
</dbReference>
<dbReference type="PROSITE" id="PS50013">
    <property type="entry name" value="CHROMO_2"/>
    <property type="match status" value="1"/>
</dbReference>
<name>A0ABD0NC59_CIRMR</name>
<accession>A0ABD0NC59</accession>
<sequence>QINKVTYELALPDTYRITPTFHVSLLKPFVNPLLPPSTEHAVPPPPEVDTNETIYQARDILDSRRRGGRLQYLVDWEG</sequence>
<dbReference type="InterPro" id="IPR000953">
    <property type="entry name" value="Chromo/chromo_shadow_dom"/>
</dbReference>
<feature type="non-terminal residue" evidence="3">
    <location>
        <position position="78"/>
    </location>
</feature>
<comment type="subcellular location">
    <subcellularLocation>
        <location evidence="1">Nucleus</location>
    </subcellularLocation>
</comment>